<dbReference type="Proteomes" id="UP000694920">
    <property type="component" value="Unplaced"/>
</dbReference>
<dbReference type="GeneID" id="107272702"/>
<keyword evidence="2" id="KW-1185">Reference proteome</keyword>
<evidence type="ECO:0000256" key="1">
    <source>
        <dbReference type="SAM" id="SignalP"/>
    </source>
</evidence>
<organism evidence="2 3">
    <name type="scientific">Cephus cinctus</name>
    <name type="common">Wheat stem sawfly</name>
    <dbReference type="NCBI Taxonomy" id="211228"/>
    <lineage>
        <taxon>Eukaryota</taxon>
        <taxon>Metazoa</taxon>
        <taxon>Ecdysozoa</taxon>
        <taxon>Arthropoda</taxon>
        <taxon>Hexapoda</taxon>
        <taxon>Insecta</taxon>
        <taxon>Pterygota</taxon>
        <taxon>Neoptera</taxon>
        <taxon>Endopterygota</taxon>
        <taxon>Hymenoptera</taxon>
        <taxon>Cephoidea</taxon>
        <taxon>Cephidae</taxon>
        <taxon>Cephus</taxon>
    </lineage>
</organism>
<keyword evidence="1" id="KW-0732">Signal</keyword>
<name>A0AAJ7FS62_CEPCN</name>
<feature type="chain" id="PRO_5042504396" evidence="1">
    <location>
        <begin position="21"/>
        <end position="113"/>
    </location>
</feature>
<accession>A0AAJ7FS62</accession>
<dbReference type="KEGG" id="ccin:107272702"/>
<proteinExistence type="predicted"/>
<dbReference type="AlphaFoldDB" id="A0AAJ7FS62"/>
<dbReference type="RefSeq" id="XP_015605590.1">
    <property type="nucleotide sequence ID" value="XM_015750104.2"/>
</dbReference>
<protein>
    <submittedName>
        <fullName evidence="3">Uncharacterized protein LOC107272702</fullName>
    </submittedName>
</protein>
<evidence type="ECO:0000313" key="3">
    <source>
        <dbReference type="RefSeq" id="XP_015605590.1"/>
    </source>
</evidence>
<sequence>MAKFFVLLAAFAAIVQISLASPTFAKCGCGSRLTSRGNVLGLGASPVSFGNAMAEERVVLARPLNLQPVERMEVVSSQVSPLDGMFNPSPYYRTGCSCGGRYRTAILPAAPSC</sequence>
<reference evidence="3" key="1">
    <citation type="submission" date="2025-08" db="UniProtKB">
        <authorList>
            <consortium name="RefSeq"/>
        </authorList>
    </citation>
    <scope>IDENTIFICATION</scope>
</reference>
<feature type="signal peptide" evidence="1">
    <location>
        <begin position="1"/>
        <end position="20"/>
    </location>
</feature>
<evidence type="ECO:0000313" key="2">
    <source>
        <dbReference type="Proteomes" id="UP000694920"/>
    </source>
</evidence>
<gene>
    <name evidence="3" type="primary">LOC107272702</name>
</gene>